<comment type="caution">
    <text evidence="1">The sequence shown here is derived from an EMBL/GenBank/DDBJ whole genome shotgun (WGS) entry which is preliminary data.</text>
</comment>
<evidence type="ECO:0000313" key="2">
    <source>
        <dbReference type="Proteomes" id="UP000580797"/>
    </source>
</evidence>
<protein>
    <recommendedName>
        <fullName evidence="3">Nucleotidyl transferase AbiEii/AbiGii toxin family protein</fullName>
    </recommendedName>
</protein>
<dbReference type="EMBL" id="JACHDR010000001">
    <property type="protein sequence ID" value="MBB5512475.1"/>
    <property type="molecule type" value="Genomic_DNA"/>
</dbReference>
<name>A0A7W8TT66_9MICC</name>
<dbReference type="InterPro" id="IPR014942">
    <property type="entry name" value="AbiEii"/>
</dbReference>
<sequence>MPEQYASAAAVESAIRDAASLASKVDGAPNKDQLILREYFNRFLSRIFSDGESSEWVLKGGTGILARVPSTRSTMDIDLYREGFSLDEALKELRVLSSVDLDDHFRFEYVKHDSSLATDAQPYVDGCRVTFNIYLGVAPKGKLQVDLVTGSGMTEEATVIEPQGALLLPRLNSSPYRIHPVVDQMADKICATMTVYNGRNSSRVKDLVDLVVFATTQRIDGTSLSEAIDSERRRRRMDSFEEFVVPSDWGAGYAKFTKSVRQLHAYESFERAVDLVSRLIDPALQGIANGSVWQPNSLRWVPENPS</sequence>
<organism evidence="1 2">
    <name type="scientific">Neomicrococcus aestuarii</name>
    <dbReference type="NCBI Taxonomy" id="556325"/>
    <lineage>
        <taxon>Bacteria</taxon>
        <taxon>Bacillati</taxon>
        <taxon>Actinomycetota</taxon>
        <taxon>Actinomycetes</taxon>
        <taxon>Micrococcales</taxon>
        <taxon>Micrococcaceae</taxon>
        <taxon>Neomicrococcus</taxon>
    </lineage>
</organism>
<accession>A0A7W8TT66</accession>
<dbReference type="Proteomes" id="UP000580797">
    <property type="component" value="Unassembled WGS sequence"/>
</dbReference>
<dbReference type="Pfam" id="PF08843">
    <property type="entry name" value="AbiEii"/>
    <property type="match status" value="1"/>
</dbReference>
<evidence type="ECO:0008006" key="3">
    <source>
        <dbReference type="Google" id="ProtNLM"/>
    </source>
</evidence>
<dbReference type="AlphaFoldDB" id="A0A7W8TT66"/>
<gene>
    <name evidence="1" type="ORF">HD598_001162</name>
</gene>
<evidence type="ECO:0000313" key="1">
    <source>
        <dbReference type="EMBL" id="MBB5512475.1"/>
    </source>
</evidence>
<dbReference type="RefSeq" id="WP_183664451.1">
    <property type="nucleotide sequence ID" value="NZ_BAAARH010000014.1"/>
</dbReference>
<proteinExistence type="predicted"/>
<reference evidence="1 2" key="1">
    <citation type="submission" date="2020-08" db="EMBL/GenBank/DDBJ databases">
        <title>Sequencing the genomes of 1000 actinobacteria strains.</title>
        <authorList>
            <person name="Klenk H.-P."/>
        </authorList>
    </citation>
    <scope>NUCLEOTIDE SEQUENCE [LARGE SCALE GENOMIC DNA]</scope>
    <source>
        <strain evidence="1 2">DSM 105783</strain>
    </source>
</reference>